<evidence type="ECO:0000256" key="6">
    <source>
        <dbReference type="ARBA" id="ARBA00023277"/>
    </source>
</evidence>
<organism evidence="9 11">
    <name type="scientific">Acetivibrio saccincola</name>
    <dbReference type="NCBI Taxonomy" id="1677857"/>
    <lineage>
        <taxon>Bacteria</taxon>
        <taxon>Bacillati</taxon>
        <taxon>Bacillota</taxon>
        <taxon>Clostridia</taxon>
        <taxon>Eubacteriales</taxon>
        <taxon>Oscillospiraceae</taxon>
        <taxon>Acetivibrio</taxon>
    </lineage>
</organism>
<dbReference type="GO" id="GO:0008878">
    <property type="term" value="F:glucose-1-phosphate adenylyltransferase activity"/>
    <property type="evidence" value="ECO:0007669"/>
    <property type="project" value="UniProtKB-EC"/>
</dbReference>
<evidence type="ECO:0000256" key="4">
    <source>
        <dbReference type="ARBA" id="ARBA00022840"/>
    </source>
</evidence>
<dbReference type="CDD" id="cd02508">
    <property type="entry name" value="ADP_Glucose_PP"/>
    <property type="match status" value="1"/>
</dbReference>
<dbReference type="PANTHER" id="PTHR43523">
    <property type="entry name" value="GLUCOSE-1-PHOSPHATE ADENYLYLTRANSFERASE-RELATED"/>
    <property type="match status" value="1"/>
</dbReference>
<feature type="domain" description="Nucleotidyl transferase" evidence="7">
    <location>
        <begin position="6"/>
        <end position="258"/>
    </location>
</feature>
<dbReference type="InterPro" id="IPR056818">
    <property type="entry name" value="GlmU/GlgC-like_hexapep"/>
</dbReference>
<dbReference type="GO" id="GO:0005524">
    <property type="term" value="F:ATP binding"/>
    <property type="evidence" value="ECO:0007669"/>
    <property type="project" value="UniProtKB-KW"/>
</dbReference>
<dbReference type="InterPro" id="IPR011831">
    <property type="entry name" value="ADP-Glc_PPase"/>
</dbReference>
<evidence type="ECO:0000313" key="10">
    <source>
        <dbReference type="EMBL" id="PQQ67046.1"/>
    </source>
</evidence>
<proteinExistence type="inferred from homology"/>
<keyword evidence="11" id="KW-1185">Reference proteome</keyword>
<dbReference type="EMBL" id="CP025197">
    <property type="protein sequence ID" value="AUG57030.1"/>
    <property type="molecule type" value="Genomic_DNA"/>
</dbReference>
<evidence type="ECO:0000256" key="5">
    <source>
        <dbReference type="ARBA" id="ARBA00023056"/>
    </source>
</evidence>
<evidence type="ECO:0000259" key="7">
    <source>
        <dbReference type="Pfam" id="PF00483"/>
    </source>
</evidence>
<dbReference type="InterPro" id="IPR011004">
    <property type="entry name" value="Trimer_LpxA-like_sf"/>
</dbReference>
<dbReference type="InterPro" id="IPR011832">
    <property type="entry name" value="GlgDAde_trans"/>
</dbReference>
<dbReference type="KEGG" id="hsc:HVS_05495"/>
<keyword evidence="9" id="KW-0548">Nucleotidyltransferase</keyword>
<dbReference type="RefSeq" id="WP_101299975.1">
    <property type="nucleotide sequence ID" value="NZ_CP025197.1"/>
</dbReference>
<dbReference type="NCBIfam" id="TIGR02092">
    <property type="entry name" value="glgD"/>
    <property type="match status" value="1"/>
</dbReference>
<dbReference type="Pfam" id="PF00483">
    <property type="entry name" value="NTP_transferase"/>
    <property type="match status" value="1"/>
</dbReference>
<dbReference type="SUPFAM" id="SSF51161">
    <property type="entry name" value="Trimeric LpxA-like enzymes"/>
    <property type="match status" value="1"/>
</dbReference>
<dbReference type="PROSITE" id="PS00809">
    <property type="entry name" value="ADP_GLC_PYROPHOSPH_2"/>
    <property type="match status" value="1"/>
</dbReference>
<dbReference type="InterPro" id="IPR029044">
    <property type="entry name" value="Nucleotide-diphossugar_trans"/>
</dbReference>
<keyword evidence="3" id="KW-0547">Nucleotide-binding</keyword>
<name>A0A2K9ENH1_9FIRM</name>
<evidence type="ECO:0000259" key="8">
    <source>
        <dbReference type="Pfam" id="PF24894"/>
    </source>
</evidence>
<keyword evidence="5" id="KW-0320">Glycogen biosynthesis</keyword>
<dbReference type="CDD" id="cd04651">
    <property type="entry name" value="LbH_G1P_AT_C"/>
    <property type="match status" value="1"/>
</dbReference>
<evidence type="ECO:0000313" key="9">
    <source>
        <dbReference type="EMBL" id="AUG57030.1"/>
    </source>
</evidence>
<dbReference type="OrthoDB" id="9801810at2"/>
<reference evidence="10 12" key="2">
    <citation type="journal article" date="2018" name="Syst. Appl. Microbiol.">
        <title>Characterization and high-quality draft genome sequence of Herbivorax saccincola A7, an anaerobic, alkaliphilic, thermophilic, cellulolytic, and xylanolytic bacterium.</title>
        <authorList>
            <person name="Aikawa S."/>
            <person name="Baramee S."/>
            <person name="Sermsathanaswadi J."/>
            <person name="Thianheng P."/>
            <person name="Tachaapaikoon C."/>
            <person name="Shikata A."/>
            <person name="Waeonukul R."/>
            <person name="Pason P."/>
            <person name="Ratanakhanokchai K."/>
            <person name="Kosugi A."/>
        </authorList>
    </citation>
    <scope>NUCLEOTIDE SEQUENCE [LARGE SCALE GENOMIC DNA]</scope>
    <source>
        <strain evidence="10 12">A7</strain>
    </source>
</reference>
<dbReference type="EMBL" id="NEMB01000003">
    <property type="protein sequence ID" value="PQQ67046.1"/>
    <property type="molecule type" value="Genomic_DNA"/>
</dbReference>
<keyword evidence="9" id="KW-0808">Transferase</keyword>
<evidence type="ECO:0000313" key="11">
    <source>
        <dbReference type="Proteomes" id="UP000233534"/>
    </source>
</evidence>
<evidence type="ECO:0000256" key="1">
    <source>
        <dbReference type="ARBA" id="ARBA00010443"/>
    </source>
</evidence>
<gene>
    <name evidence="9" type="primary">glgC2</name>
    <name evidence="10" type="ORF">B9R14_10050</name>
    <name evidence="9" type="ORF">HVS_05495</name>
</gene>
<accession>A0A2K9ENH1</accession>
<dbReference type="Pfam" id="PF24894">
    <property type="entry name" value="Hexapep_GlmU"/>
    <property type="match status" value="1"/>
</dbReference>
<dbReference type="Gene3D" id="3.90.550.10">
    <property type="entry name" value="Spore Coat Polysaccharide Biosynthesis Protein SpsA, Chain A"/>
    <property type="match status" value="1"/>
</dbReference>
<keyword evidence="2" id="KW-0321">Glycogen metabolism</keyword>
<dbReference type="PANTHER" id="PTHR43523:SF6">
    <property type="entry name" value="GLYCOGEN BIOSYNTHESIS PROTEIN GLGD"/>
    <property type="match status" value="1"/>
</dbReference>
<dbReference type="EC" id="2.7.7.27" evidence="9"/>
<dbReference type="AlphaFoldDB" id="A0A2K9ENH1"/>
<dbReference type="Gene3D" id="2.160.10.10">
    <property type="entry name" value="Hexapeptide repeat proteins"/>
    <property type="match status" value="1"/>
</dbReference>
<dbReference type="Proteomes" id="UP000239720">
    <property type="component" value="Unassembled WGS sequence"/>
</dbReference>
<protein>
    <submittedName>
        <fullName evidence="9 10">Glucose-1-phosphate adenylyltransferase</fullName>
        <ecNumber evidence="9">2.7.7.27</ecNumber>
    </submittedName>
</protein>
<dbReference type="SUPFAM" id="SSF53448">
    <property type="entry name" value="Nucleotide-diphospho-sugar transferases"/>
    <property type="match status" value="1"/>
</dbReference>
<dbReference type="Proteomes" id="UP000233534">
    <property type="component" value="Chromosome"/>
</dbReference>
<sequence length="373" mass="42570">MKSTMGIILTGGKNDRLKELAEHRSSTAVPVGGKYRMIDFVLSNMVNSGITNIGVLTQYSFRSLMDHLGSGKEWDLDRRNEGLFVFPPYLSGENSGWYQGSADAMVHNITFLERSFEEYVVVAQGNCVYKMLFDDMLNYHIEKNADITIAYRDMYDFPYEELQYMGNLDVDETGRITDFREKHKNPPTTICSMGIYILKRELLISLLQECAAHGKYDFVKDVLIKKLNVLKIYGYRFDGYWRNISTINAYYRINMEMLNPEIRRQLFVENGRVYTKVKDESPAKYNEEAEVKNSIVADGCIIEGTVIDSVLFRGVTVKRDSVIKNSIVMQGSVIEEGVNIKHLIVDKNVRITKGISLQGTDTFPVIISKNTVV</sequence>
<keyword evidence="4" id="KW-0067">ATP-binding</keyword>
<reference evidence="9 11" key="1">
    <citation type="submission" date="2017-12" db="EMBL/GenBank/DDBJ databases">
        <title>Complete genome sequence of Herbivorax saccincola GGR1, a novel Cellulosome-producing hydrolytic bacterium in a thermophilic biogas plant, established by Illumina and Nanopore MinION sequencing.</title>
        <authorList>
            <person name="Pechtl A."/>
            <person name="Ruckert C."/>
            <person name="Koeck D.E."/>
            <person name="Maus I."/>
            <person name="Winkler A."/>
            <person name="Kalinowski J."/>
            <person name="Puhler A."/>
            <person name="Schwarz W.W."/>
            <person name="Zverlov V.V."/>
            <person name="Schluter A."/>
            <person name="Liebl W."/>
        </authorList>
    </citation>
    <scope>NUCLEOTIDE SEQUENCE [LARGE SCALE GENOMIC DNA]</scope>
    <source>
        <strain evidence="9">GGR1</strain>
        <strain evidence="11">SR1</strain>
    </source>
</reference>
<evidence type="ECO:0000256" key="3">
    <source>
        <dbReference type="ARBA" id="ARBA00022741"/>
    </source>
</evidence>
<evidence type="ECO:0000313" key="12">
    <source>
        <dbReference type="Proteomes" id="UP000239720"/>
    </source>
</evidence>
<comment type="similarity">
    <text evidence="1">Belongs to the bacterial/plant glucose-1-phosphate adenylyltransferase family.</text>
</comment>
<dbReference type="InterPro" id="IPR005835">
    <property type="entry name" value="NTP_transferase_dom"/>
</dbReference>
<dbReference type="GO" id="GO:0005978">
    <property type="term" value="P:glycogen biosynthetic process"/>
    <property type="evidence" value="ECO:0007669"/>
    <property type="project" value="UniProtKB-KW"/>
</dbReference>
<keyword evidence="6" id="KW-0119">Carbohydrate metabolism</keyword>
<evidence type="ECO:0000256" key="2">
    <source>
        <dbReference type="ARBA" id="ARBA00022600"/>
    </source>
</evidence>
<feature type="domain" description="Glucose-1-phosphate adenylyltransferase/Bifunctional protein GlmU-like C-terminal hexapeptide" evidence="8">
    <location>
        <begin position="286"/>
        <end position="356"/>
    </location>
</feature>
<dbReference type="InterPro" id="IPR005836">
    <property type="entry name" value="ADP_Glu_pyroP_CS"/>
</dbReference>